<keyword evidence="2" id="KW-1185">Reference proteome</keyword>
<reference evidence="1" key="1">
    <citation type="submission" date="2023-06" db="EMBL/GenBank/DDBJ databases">
        <title>Genome sequence of Methanosarcinaceae archaeon Ag5.</title>
        <authorList>
            <person name="Protasov E."/>
            <person name="Platt K."/>
            <person name="Poehlein A."/>
            <person name="Daniel R."/>
            <person name="Brune A."/>
        </authorList>
    </citation>
    <scope>NUCLEOTIDE SEQUENCE</scope>
    <source>
        <strain evidence="1">Ag5</strain>
    </source>
</reference>
<proteinExistence type="predicted"/>
<accession>A0AAE4SDJ0</accession>
<dbReference type="AlphaFoldDB" id="A0AAE4SDJ0"/>
<evidence type="ECO:0000313" key="1">
    <source>
        <dbReference type="EMBL" id="MDV0446814.1"/>
    </source>
</evidence>
<organism evidence="1 2">
    <name type="scientific">Methanolapillus africanus</name>
    <dbReference type="NCBI Taxonomy" id="3028297"/>
    <lineage>
        <taxon>Archaea</taxon>
        <taxon>Methanobacteriati</taxon>
        <taxon>Methanobacteriota</taxon>
        <taxon>Stenosarchaea group</taxon>
        <taxon>Methanomicrobia</taxon>
        <taxon>Methanosarcinales</taxon>
        <taxon>Methanosarcinaceae</taxon>
        <taxon>Methanolapillus</taxon>
    </lineage>
</organism>
<gene>
    <name evidence="1" type="ORF">MsAg5_06710</name>
</gene>
<sequence length="108" mass="12587">MTGFVHVVPKLNTIQSFVYAGHDALPTYQLKYKDKELITNCYMVNFKDSIHVYSDEINRNNQNLNKCKHLELSVQTREELRNKISFFYSRIPDEDQNMGTGFVPPVSI</sequence>
<dbReference type="Proteomes" id="UP001271789">
    <property type="component" value="Unassembled WGS sequence"/>
</dbReference>
<comment type="caution">
    <text evidence="1">The sequence shown here is derived from an EMBL/GenBank/DDBJ whole genome shotgun (WGS) entry which is preliminary data.</text>
</comment>
<evidence type="ECO:0000313" key="2">
    <source>
        <dbReference type="Proteomes" id="UP001271789"/>
    </source>
</evidence>
<protein>
    <submittedName>
        <fullName evidence="1">Uncharacterized protein</fullName>
    </submittedName>
</protein>
<name>A0AAE4SDJ0_9EURY</name>
<dbReference type="EMBL" id="JAWDKD010000013">
    <property type="protein sequence ID" value="MDV0446814.1"/>
    <property type="molecule type" value="Genomic_DNA"/>
</dbReference>